<proteinExistence type="predicted"/>
<dbReference type="OrthoDB" id="42889at2759"/>
<accession>A0A098E5M2</accession>
<evidence type="ECO:0000313" key="3">
    <source>
        <dbReference type="Proteomes" id="UP000009170"/>
    </source>
</evidence>
<dbReference type="EMBL" id="CAID01000016">
    <property type="protein sequence ID" value="CEG00418.1"/>
    <property type="molecule type" value="Genomic_DNA"/>
</dbReference>
<feature type="region of interest" description="Disordered" evidence="1">
    <location>
        <begin position="1"/>
        <end position="25"/>
    </location>
</feature>
<dbReference type="InParanoid" id="A0A098E5M2"/>
<dbReference type="KEGG" id="ota:OT_ostta16g02075"/>
<dbReference type="GeneID" id="9831115"/>
<dbReference type="GO" id="GO:0016279">
    <property type="term" value="F:protein-lysine N-methyltransferase activity"/>
    <property type="evidence" value="ECO:0007669"/>
    <property type="project" value="TreeGrafter"/>
</dbReference>
<gene>
    <name evidence="2" type="ORF">OT_ostta16g02075</name>
</gene>
<name>A0A098E5M2_OSTTA</name>
<sequence>MRTAWPHTPVHRSIATTSAPASTKTKTNANLMVPLIGTLGVGLGAYTAYSTLKTDDNLGNPSKDACASDDDDRRARRLRRWAEALSAEFPAADVRGTKGAGVGVFYVDGSEGKRGWFRKNRVLMTSPDAAVVSARTATMDPKLGEKYADLMRDGTLPDERVAAMVFLMVERRKGEASAWGGYIDALPRSYDAPLSLSDVELERELKGTNVYDAAVAQRAKVREMFDENVRPAMRGLSEVAAASGDAKLATSLNNATIDEFKWAFQTFWTRALAIPVNDTGEVVEGIVPGIDMVNHSRTKANARWEHVDDNTRPDGGVIALVSNGKKLGHGDEIFIDYGESSSEALFFTHGFVPEDDDTVSDGKGEHLVLYAPWSNEPASERSEDVARRIEALRLRNLPTNRVVLPARPPKRGIRDLEVEAKETLKVWVADAFALDNATSSSSSSSAVDDRSRVRIGDVLRAALGSKSASLRDTERTEESQTDATNRSIAIRRYRSSVRSTYDAWLDALADRRKW</sequence>
<protein>
    <submittedName>
        <fullName evidence="2">Unnamed product</fullName>
    </submittedName>
</protein>
<organism evidence="2 3">
    <name type="scientific">Ostreococcus tauri</name>
    <name type="common">Marine green alga</name>
    <dbReference type="NCBI Taxonomy" id="70448"/>
    <lineage>
        <taxon>Eukaryota</taxon>
        <taxon>Viridiplantae</taxon>
        <taxon>Chlorophyta</taxon>
        <taxon>Mamiellophyceae</taxon>
        <taxon>Mamiellales</taxon>
        <taxon>Bathycoccaceae</taxon>
        <taxon>Ostreococcus</taxon>
    </lineage>
</organism>
<dbReference type="Gene3D" id="3.90.1410.10">
    <property type="entry name" value="set domain protein methyltransferase, domain 1"/>
    <property type="match status" value="1"/>
</dbReference>
<dbReference type="CDD" id="cd10527">
    <property type="entry name" value="SET_LSMT"/>
    <property type="match status" value="1"/>
</dbReference>
<dbReference type="FunCoup" id="A0A098E5M2">
    <property type="interactions" value="419"/>
</dbReference>
<evidence type="ECO:0000256" key="1">
    <source>
        <dbReference type="SAM" id="MobiDB-lite"/>
    </source>
</evidence>
<reference evidence="3" key="1">
    <citation type="journal article" date="2006" name="Proc. Natl. Acad. Sci. U.S.A.">
        <title>Genome analysis of the smallest free-living eukaryote Ostreococcus tauri unveils many unique features.</title>
        <authorList>
            <person name="Derelle E."/>
            <person name="Ferraz C."/>
            <person name="Rombauts S."/>
            <person name="Rouze P."/>
            <person name="Worden A.Z."/>
            <person name="Robbens S."/>
            <person name="Partensky F."/>
            <person name="Degroeve S."/>
            <person name="Echeynie S."/>
            <person name="Cooke R."/>
            <person name="Saeys Y."/>
            <person name="Wuyts J."/>
            <person name="Jabbari K."/>
            <person name="Bowler C."/>
            <person name="Panaud O."/>
            <person name="Piegu B."/>
            <person name="Ball S.G."/>
            <person name="Ral J.-P."/>
            <person name="Bouget F.-Y."/>
            <person name="Piganeau G."/>
            <person name="De Baets B."/>
            <person name="Picard A."/>
            <person name="Delseny M."/>
            <person name="Demaille J."/>
            <person name="Van de Peer Y."/>
            <person name="Moreau H."/>
        </authorList>
    </citation>
    <scope>NUCLEOTIDE SEQUENCE [LARGE SCALE GENOMIC DNA]</scope>
    <source>
        <strain evidence="3">OTTH 0595 / CCAP 157/2 / RCC745</strain>
    </source>
</reference>
<comment type="caution">
    <text evidence="2">The sequence shown here is derived from an EMBL/GenBank/DDBJ whole genome shotgun (WGS) entry which is preliminary data.</text>
</comment>
<dbReference type="PANTHER" id="PTHR13271">
    <property type="entry name" value="UNCHARACTERIZED PUTATIVE METHYLTRANSFERASE"/>
    <property type="match status" value="1"/>
</dbReference>
<dbReference type="Proteomes" id="UP000009170">
    <property type="component" value="Unassembled WGS sequence"/>
</dbReference>
<reference evidence="2 3" key="2">
    <citation type="journal article" date="2014" name="BMC Genomics">
        <title>An improved genome of the model marine alga Ostreococcus tauri unfolds by assessing Illumina de novo assemblies.</title>
        <authorList>
            <person name="Blanc-Mathieu R."/>
            <person name="Verhelst B."/>
            <person name="Derelle E."/>
            <person name="Rombauts S."/>
            <person name="Bouget F.Y."/>
            <person name="Carre I."/>
            <person name="Chateau A."/>
            <person name="Eyre-Walker A."/>
            <person name="Grimsley N."/>
            <person name="Moreau H."/>
            <person name="Piegu B."/>
            <person name="Rivals E."/>
            <person name="Schackwitz W."/>
            <person name="Van de Peer Y."/>
            <person name="Piganeau G."/>
        </authorList>
    </citation>
    <scope>NUCLEOTIDE SEQUENCE [LARGE SCALE GENOMIC DNA]</scope>
    <source>
        <strain evidence="3">OTTH 0595 / CCAP 157/2 / RCC745</strain>
    </source>
</reference>
<dbReference type="PANTHER" id="PTHR13271:SF55">
    <property type="entry name" value="SET DOMAIN-CONTAINING PROTEIN"/>
    <property type="match status" value="1"/>
</dbReference>
<dbReference type="SUPFAM" id="SSF82199">
    <property type="entry name" value="SET domain"/>
    <property type="match status" value="1"/>
</dbReference>
<evidence type="ECO:0000313" key="2">
    <source>
        <dbReference type="EMBL" id="CEG00418.1"/>
    </source>
</evidence>
<keyword evidence="3" id="KW-1185">Reference proteome</keyword>
<dbReference type="AlphaFoldDB" id="A0A098E5M2"/>
<dbReference type="InterPro" id="IPR050600">
    <property type="entry name" value="SETD3_SETD6_MTase"/>
</dbReference>
<feature type="compositionally biased region" description="Low complexity" evidence="1">
    <location>
        <begin position="15"/>
        <end position="25"/>
    </location>
</feature>
<dbReference type="RefSeq" id="XP_003083676.2">
    <property type="nucleotide sequence ID" value="XM_003083628.2"/>
</dbReference>
<dbReference type="InterPro" id="IPR046341">
    <property type="entry name" value="SET_dom_sf"/>
</dbReference>